<keyword evidence="2" id="KW-1185">Reference proteome</keyword>
<proteinExistence type="predicted"/>
<sequence length="19" mass="2072">MCAQIIGVKMVQIVIVLGR</sequence>
<dbReference type="AlphaFoldDB" id="A0A392WKG0"/>
<name>A0A392WKG0_9FABA</name>
<dbReference type="Proteomes" id="UP000265520">
    <property type="component" value="Unassembled WGS sequence"/>
</dbReference>
<dbReference type="EMBL" id="LXQA011458793">
    <property type="protein sequence ID" value="MCI97930.1"/>
    <property type="molecule type" value="Genomic_DNA"/>
</dbReference>
<feature type="non-terminal residue" evidence="1">
    <location>
        <position position="19"/>
    </location>
</feature>
<reference evidence="1 2" key="1">
    <citation type="journal article" date="2018" name="Front. Plant Sci.">
        <title>Red Clover (Trifolium pratense) and Zigzag Clover (T. medium) - A Picture of Genomic Similarities and Differences.</title>
        <authorList>
            <person name="Dluhosova J."/>
            <person name="Istvanek J."/>
            <person name="Nedelnik J."/>
            <person name="Repkova J."/>
        </authorList>
    </citation>
    <scope>NUCLEOTIDE SEQUENCE [LARGE SCALE GENOMIC DNA]</scope>
    <source>
        <strain evidence="2">cv. 10/8</strain>
        <tissue evidence="1">Leaf</tissue>
    </source>
</reference>
<accession>A0A392WKG0</accession>
<evidence type="ECO:0000313" key="2">
    <source>
        <dbReference type="Proteomes" id="UP000265520"/>
    </source>
</evidence>
<protein>
    <submittedName>
        <fullName evidence="1">Uncharacterized protein</fullName>
    </submittedName>
</protein>
<organism evidence="1 2">
    <name type="scientific">Trifolium medium</name>
    <dbReference type="NCBI Taxonomy" id="97028"/>
    <lineage>
        <taxon>Eukaryota</taxon>
        <taxon>Viridiplantae</taxon>
        <taxon>Streptophyta</taxon>
        <taxon>Embryophyta</taxon>
        <taxon>Tracheophyta</taxon>
        <taxon>Spermatophyta</taxon>
        <taxon>Magnoliopsida</taxon>
        <taxon>eudicotyledons</taxon>
        <taxon>Gunneridae</taxon>
        <taxon>Pentapetalae</taxon>
        <taxon>rosids</taxon>
        <taxon>fabids</taxon>
        <taxon>Fabales</taxon>
        <taxon>Fabaceae</taxon>
        <taxon>Papilionoideae</taxon>
        <taxon>50 kb inversion clade</taxon>
        <taxon>NPAAA clade</taxon>
        <taxon>Hologalegina</taxon>
        <taxon>IRL clade</taxon>
        <taxon>Trifolieae</taxon>
        <taxon>Trifolium</taxon>
    </lineage>
</organism>
<evidence type="ECO:0000313" key="1">
    <source>
        <dbReference type="EMBL" id="MCI97930.1"/>
    </source>
</evidence>
<comment type="caution">
    <text evidence="1">The sequence shown here is derived from an EMBL/GenBank/DDBJ whole genome shotgun (WGS) entry which is preliminary data.</text>
</comment>